<keyword evidence="1" id="KW-1133">Transmembrane helix</keyword>
<name>A0ABW5KBE2_9FLAO</name>
<evidence type="ECO:0000256" key="1">
    <source>
        <dbReference type="SAM" id="Phobius"/>
    </source>
</evidence>
<protein>
    <recommendedName>
        <fullName evidence="4">Signal peptide-containing protein</fullName>
    </recommendedName>
</protein>
<evidence type="ECO:0008006" key="4">
    <source>
        <dbReference type="Google" id="ProtNLM"/>
    </source>
</evidence>
<proteinExistence type="predicted"/>
<keyword evidence="1" id="KW-0812">Transmembrane</keyword>
<feature type="transmembrane region" description="Helical" evidence="1">
    <location>
        <begin position="7"/>
        <end position="27"/>
    </location>
</feature>
<feature type="transmembrane region" description="Helical" evidence="1">
    <location>
        <begin position="100"/>
        <end position="122"/>
    </location>
</feature>
<sequence length="172" mass="19455">MKTTATILKALIIVIFSIIIASVFGAIHNQLSYFVSNEFFENFLFGNFGTTEWNLNNRRIEASVVGILGSYWVGFILGVIYAIIFLFINTENNFKYIFKAISINILFALIGSIIGYIIGLIIPWENSGIWMEFGTQNPQKYVQANFMHSGSYYGGIAGLIFGIIYLFKKNKK</sequence>
<keyword evidence="1" id="KW-0472">Membrane</keyword>
<comment type="caution">
    <text evidence="2">The sequence shown here is derived from an EMBL/GenBank/DDBJ whole genome shotgun (WGS) entry which is preliminary data.</text>
</comment>
<dbReference type="RefSeq" id="WP_255929584.1">
    <property type="nucleotide sequence ID" value="NZ_JANFQP010000002.1"/>
</dbReference>
<feature type="transmembrane region" description="Helical" evidence="1">
    <location>
        <begin position="150"/>
        <end position="167"/>
    </location>
</feature>
<dbReference type="EMBL" id="JBHULG010000002">
    <property type="protein sequence ID" value="MFD2545439.1"/>
    <property type="molecule type" value="Genomic_DNA"/>
</dbReference>
<feature type="transmembrane region" description="Helical" evidence="1">
    <location>
        <begin position="64"/>
        <end position="88"/>
    </location>
</feature>
<evidence type="ECO:0000313" key="2">
    <source>
        <dbReference type="EMBL" id="MFD2545439.1"/>
    </source>
</evidence>
<dbReference type="Proteomes" id="UP001597394">
    <property type="component" value="Unassembled WGS sequence"/>
</dbReference>
<gene>
    <name evidence="2" type="ORF">ACFSO8_08195</name>
</gene>
<keyword evidence="3" id="KW-1185">Reference proteome</keyword>
<evidence type="ECO:0000313" key="3">
    <source>
        <dbReference type="Proteomes" id="UP001597394"/>
    </source>
</evidence>
<organism evidence="2 3">
    <name type="scientific">Kaistella montana</name>
    <dbReference type="NCBI Taxonomy" id="1849733"/>
    <lineage>
        <taxon>Bacteria</taxon>
        <taxon>Pseudomonadati</taxon>
        <taxon>Bacteroidota</taxon>
        <taxon>Flavobacteriia</taxon>
        <taxon>Flavobacteriales</taxon>
        <taxon>Weeksellaceae</taxon>
        <taxon>Chryseobacterium group</taxon>
        <taxon>Kaistella</taxon>
    </lineage>
</organism>
<reference evidence="3" key="1">
    <citation type="journal article" date="2019" name="Int. J. Syst. Evol. Microbiol.">
        <title>The Global Catalogue of Microorganisms (GCM) 10K type strain sequencing project: providing services to taxonomists for standard genome sequencing and annotation.</title>
        <authorList>
            <consortium name="The Broad Institute Genomics Platform"/>
            <consortium name="The Broad Institute Genome Sequencing Center for Infectious Disease"/>
            <person name="Wu L."/>
            <person name="Ma J."/>
        </authorList>
    </citation>
    <scope>NUCLEOTIDE SEQUENCE [LARGE SCALE GENOMIC DNA]</scope>
    <source>
        <strain evidence="3">KCTC 52204</strain>
    </source>
</reference>
<accession>A0ABW5KBE2</accession>